<feature type="chain" id="PRO_5043194596" evidence="1">
    <location>
        <begin position="33"/>
        <end position="349"/>
    </location>
</feature>
<dbReference type="EMBL" id="VVYY01000027">
    <property type="protein sequence ID" value="KAA5393091.1"/>
    <property type="molecule type" value="Genomic_DNA"/>
</dbReference>
<dbReference type="AlphaFoldDB" id="A0A4Q5HME3"/>
<evidence type="ECO:0000313" key="4">
    <source>
        <dbReference type="Proteomes" id="UP000441162"/>
    </source>
</evidence>
<dbReference type="RefSeq" id="WP_087397939.1">
    <property type="nucleotide sequence ID" value="NZ_JADNBX010000001.1"/>
</dbReference>
<reference evidence="4 5" key="1">
    <citation type="journal article" date="2019" name="Nat. Med.">
        <title>A library of human gut bacterial isolates paired with longitudinal multiomics data enables mechanistic microbiome research.</title>
        <authorList>
            <person name="Poyet M."/>
            <person name="Groussin M."/>
            <person name="Gibbons S.M."/>
            <person name="Avila-Pacheco J."/>
            <person name="Jiang X."/>
            <person name="Kearney S.M."/>
            <person name="Perrotta A.R."/>
            <person name="Berdy B."/>
            <person name="Zhao S."/>
            <person name="Lieberman T.D."/>
            <person name="Swanson P.K."/>
            <person name="Smith M."/>
            <person name="Roesemann S."/>
            <person name="Alexander J.E."/>
            <person name="Rich S.A."/>
            <person name="Livny J."/>
            <person name="Vlamakis H."/>
            <person name="Clish C."/>
            <person name="Bullock K."/>
            <person name="Deik A."/>
            <person name="Scott J."/>
            <person name="Pierce K.A."/>
            <person name="Xavier R.J."/>
            <person name="Alm E.J."/>
        </authorList>
    </citation>
    <scope>NUCLEOTIDE SEQUENCE [LARGE SCALE GENOMIC DNA]</scope>
    <source>
        <strain evidence="2 5">BIOML-A1</strain>
        <strain evidence="3 4">BIOML-A4</strain>
    </source>
</reference>
<gene>
    <name evidence="3" type="ORF">F2Y51_20605</name>
    <name evidence="2" type="ORF">F2Y58_20880</name>
</gene>
<dbReference type="EMBL" id="VVZA01000028">
    <property type="protein sequence ID" value="KAA5401851.1"/>
    <property type="molecule type" value="Genomic_DNA"/>
</dbReference>
<organism evidence="2 5">
    <name type="scientific">Phocaeicola dorei</name>
    <dbReference type="NCBI Taxonomy" id="357276"/>
    <lineage>
        <taxon>Bacteria</taxon>
        <taxon>Pseudomonadati</taxon>
        <taxon>Bacteroidota</taxon>
        <taxon>Bacteroidia</taxon>
        <taxon>Bacteroidales</taxon>
        <taxon>Bacteroidaceae</taxon>
        <taxon>Phocaeicola</taxon>
    </lineage>
</organism>
<dbReference type="PROSITE" id="PS51257">
    <property type="entry name" value="PROKAR_LIPOPROTEIN"/>
    <property type="match status" value="1"/>
</dbReference>
<keyword evidence="1" id="KW-0732">Signal</keyword>
<sequence length="349" mass="38715">MIDTKSYSKSRSLLAGLVAASVAMFLSVSCSNGNGSAESSMKEDPAGTYGKFLSEIRNMDSLSTEELAISINRWQSLKDSVFFYATQNTSGNPHSDLYGKCNEVHDSLHTEFTRLAGSAPRSYQDVFVLKERTSPYCDDKELADAADSIRPFFVSLDSIPPLAIDGNGIRSAYRRLLAGTLQGGIHNLTDLKTFIRDEDVMFRTFLAHLDGQTEEDVSDLTKDTERCCSLVFLAAEKKEISYRDAMIYMAMRTNRRIIQNAVACLDDIREDKVKSKAQAFGYACMILQPYISMDGICMALLSGYEKEKLRHIAEQTPAAFTRLGDVLQSDNNGLAELPGTLMGIYIRTL</sequence>
<evidence type="ECO:0000313" key="3">
    <source>
        <dbReference type="EMBL" id="KAA5401851.1"/>
    </source>
</evidence>
<evidence type="ECO:0000313" key="5">
    <source>
        <dbReference type="Proteomes" id="UP000481616"/>
    </source>
</evidence>
<accession>A0A4Q5HME3</accession>
<feature type="signal peptide" evidence="1">
    <location>
        <begin position="1"/>
        <end position="32"/>
    </location>
</feature>
<evidence type="ECO:0000256" key="1">
    <source>
        <dbReference type="SAM" id="SignalP"/>
    </source>
</evidence>
<proteinExistence type="predicted"/>
<protein>
    <submittedName>
        <fullName evidence="2">Uncharacterized protein</fullName>
    </submittedName>
</protein>
<evidence type="ECO:0000313" key="2">
    <source>
        <dbReference type="EMBL" id="KAA5393091.1"/>
    </source>
</evidence>
<comment type="caution">
    <text evidence="2">The sequence shown here is derived from an EMBL/GenBank/DDBJ whole genome shotgun (WGS) entry which is preliminary data.</text>
</comment>
<dbReference type="Proteomes" id="UP000481616">
    <property type="component" value="Unassembled WGS sequence"/>
</dbReference>
<name>A0A4Q5HME3_9BACT</name>
<dbReference type="Proteomes" id="UP000441162">
    <property type="component" value="Unassembled WGS sequence"/>
</dbReference>